<evidence type="ECO:0000256" key="4">
    <source>
        <dbReference type="ARBA" id="ARBA00022833"/>
    </source>
</evidence>
<dbReference type="SMART" id="SM00343">
    <property type="entry name" value="ZnF_C2HC"/>
    <property type="match status" value="1"/>
</dbReference>
<feature type="compositionally biased region" description="Basic residues" evidence="7">
    <location>
        <begin position="996"/>
        <end position="1006"/>
    </location>
</feature>
<feature type="region of interest" description="Disordered" evidence="7">
    <location>
        <begin position="371"/>
        <end position="390"/>
    </location>
</feature>
<feature type="domain" description="CCHC-type" evidence="8">
    <location>
        <begin position="152"/>
        <end position="167"/>
    </location>
</feature>
<feature type="compositionally biased region" description="Basic and acidic residues" evidence="7">
    <location>
        <begin position="460"/>
        <end position="477"/>
    </location>
</feature>
<dbReference type="GO" id="GO:0003676">
    <property type="term" value="F:nucleic acid binding"/>
    <property type="evidence" value="ECO:0007669"/>
    <property type="project" value="InterPro"/>
</dbReference>
<dbReference type="CDD" id="cd16620">
    <property type="entry name" value="vRING-HC-C4C4_RBBP6"/>
    <property type="match status" value="1"/>
</dbReference>
<keyword evidence="5" id="KW-0539">Nucleus</keyword>
<sequence>MSKIHYKFRSNKDYQSITFDGASISIENVKDLIMNQKKMATNGFDLQISDALTKQVYTEMSTRIKKNTSVLVARVPVGGLVLEKSVEECSRSQKDIENERLTMLNKLKNVGDFSTIDPNEEAKVMAIINQSSANYDKSAYAPPKIPGPTYICFKCGVRGHFIQDCPNPNSAFGKPKVPMASGIPSDQMVLVKDSNIYGAMLNNHGEYAVNIMDLQAHMYSQAERVPKQNNIKGPSNPNPDIKIPAELLCYICKNLLLEAVIMPCCGVSFCDECIRNKLIKEKKCTCNDIMLTDSLIANQQLRQAVSTFTREMDMTVIAIRRTVESKNKSISNKVFADQESLKSLTPRNDSINSDDIKDLKNIGNIKLEKDKDNSSISTLSSKSDVKNNKIPNVTNTPVPYMMNTCPPNMMNYYMNQNMMMNYERMMPQAYSKMYNWPMVNPFQQIQSNHNAYYKSNSRPNKYDRPLNEGRRYRSDKYRDDYYDKYRYKRRSCSSRYYSSDRSISRDRNTYKKRDQSHSRDRSRSYSRRRSYRRNSRYSHSRYSSEYSSSRSPSIDRRRRDVSSPLRKKSRKPFIPRKMTTNLLSADSISDYSMSDSDNRKRDKEKRHKKHTKDDSRHRKDTKNMKRKDYRIDKEVKVDKTVKRKEKLDNILKHDDKDSVKLPKKESDKNDKVIKLADIKIKRLSKNVKKTSLKVDELDVIESKLKGVTEIKTAKIDNNENDELVNYEKRSKPKSLTNGINGDSEMNNKSKAKESKRSHDEKNLKKRRNSDKNDKDSNSHSEHIRLKDDKKHKNEEYDVFKRKPITSNNSRSIKINVSGKSLSKYSKKNDIVNLKPVNPPKPQKLEINVIKLDKTKFPENIKCSENEKVSNVSKIHFKPKEIDKNDLKLFQKLEKQKPTVNLEIHQVEVNNVKNKKEKKSDKNLNSIKITKNSTIASPVAHTASVYDRLGEKVKIDNDKNLRISTKSKDSSLGHKKRKSETSINRKISSSVVCVKKDKAKRSKRRQSSKSPERKNKLPKREDKPKIEQLIKSKEDKSEKRKISSKSEKNYKTEKTEHSKHEPSKHERIRRDISKHVLSARKDKIKSPHKKSSNRHEEKQMYKS</sequence>
<evidence type="ECO:0000313" key="11">
    <source>
        <dbReference type="Proteomes" id="UP000078046"/>
    </source>
</evidence>
<dbReference type="InterPro" id="IPR001878">
    <property type="entry name" value="Znf_CCHC"/>
</dbReference>
<feature type="compositionally biased region" description="Polar residues" evidence="7">
    <location>
        <begin position="980"/>
        <end position="990"/>
    </location>
</feature>
<evidence type="ECO:0000256" key="3">
    <source>
        <dbReference type="ARBA" id="ARBA00022771"/>
    </source>
</evidence>
<dbReference type="InterPro" id="IPR025829">
    <property type="entry name" value="Zn_knuckle_CX2CX3GHX4C"/>
</dbReference>
<feature type="compositionally biased region" description="Low complexity" evidence="7">
    <location>
        <begin position="540"/>
        <end position="552"/>
    </location>
</feature>
<gene>
    <name evidence="10" type="ORF">A3Q56_04536</name>
</gene>
<evidence type="ECO:0000313" key="10">
    <source>
        <dbReference type="EMBL" id="OAF67742.1"/>
    </source>
</evidence>
<evidence type="ECO:0000259" key="8">
    <source>
        <dbReference type="PROSITE" id="PS50158"/>
    </source>
</evidence>
<dbReference type="SUPFAM" id="SSF57756">
    <property type="entry name" value="Retrovirus zinc finger-like domains"/>
    <property type="match status" value="1"/>
</dbReference>
<feature type="compositionally biased region" description="Basic and acidic residues" evidence="7">
    <location>
        <begin position="769"/>
        <end position="800"/>
    </location>
</feature>
<feature type="region of interest" description="Disordered" evidence="7">
    <location>
        <begin position="452"/>
        <end position="477"/>
    </location>
</feature>
<dbReference type="Gene3D" id="3.10.20.90">
    <property type="entry name" value="Phosphatidylinositol 3-kinase Catalytic Subunit, Chain A, domain 1"/>
    <property type="match status" value="1"/>
</dbReference>
<dbReference type="Pfam" id="PF13696">
    <property type="entry name" value="zf-CCHC_2"/>
    <property type="match status" value="1"/>
</dbReference>
<feature type="compositionally biased region" description="Basic residues" evidence="7">
    <location>
        <begin position="524"/>
        <end position="539"/>
    </location>
</feature>
<organism evidence="10 11">
    <name type="scientific">Intoshia linei</name>
    <dbReference type="NCBI Taxonomy" id="1819745"/>
    <lineage>
        <taxon>Eukaryota</taxon>
        <taxon>Metazoa</taxon>
        <taxon>Spiralia</taxon>
        <taxon>Lophotrochozoa</taxon>
        <taxon>Mesozoa</taxon>
        <taxon>Orthonectida</taxon>
        <taxon>Rhopaluridae</taxon>
        <taxon>Intoshia</taxon>
    </lineage>
</organism>
<dbReference type="GO" id="GO:0005634">
    <property type="term" value="C:nucleus"/>
    <property type="evidence" value="ECO:0007669"/>
    <property type="project" value="UniProtKB-SubCell"/>
</dbReference>
<evidence type="ECO:0000256" key="1">
    <source>
        <dbReference type="ARBA" id="ARBA00004123"/>
    </source>
</evidence>
<dbReference type="InterPro" id="IPR036875">
    <property type="entry name" value="Znf_CCHC_sf"/>
</dbReference>
<dbReference type="PROSITE" id="PS50158">
    <property type="entry name" value="ZF_CCHC"/>
    <property type="match status" value="1"/>
</dbReference>
<dbReference type="SMART" id="SM01180">
    <property type="entry name" value="DWNN"/>
    <property type="match status" value="1"/>
</dbReference>
<dbReference type="SUPFAM" id="SSF57850">
    <property type="entry name" value="RING/U-box"/>
    <property type="match status" value="1"/>
</dbReference>
<accession>A0A177B1Y5</accession>
<dbReference type="PANTHER" id="PTHR15439:SF0">
    <property type="entry name" value="CELL DIVISION CYCLE AND APOPTOSIS REGULATOR PROTEIN 1-RELATED"/>
    <property type="match status" value="1"/>
</dbReference>
<dbReference type="InterPro" id="IPR033489">
    <property type="entry name" value="RBBP6"/>
</dbReference>
<feature type="compositionally biased region" description="Basic and acidic residues" evidence="7">
    <location>
        <begin position="611"/>
        <end position="623"/>
    </location>
</feature>
<feature type="region of interest" description="Disordered" evidence="7">
    <location>
        <begin position="715"/>
        <end position="811"/>
    </location>
</feature>
<evidence type="ECO:0000256" key="5">
    <source>
        <dbReference type="ARBA" id="ARBA00023242"/>
    </source>
</evidence>
<feature type="compositionally biased region" description="Basic and acidic residues" evidence="7">
    <location>
        <begin position="745"/>
        <end position="762"/>
    </location>
</feature>
<dbReference type="EMBL" id="LWCA01000585">
    <property type="protein sequence ID" value="OAF67742.1"/>
    <property type="molecule type" value="Genomic_DNA"/>
</dbReference>
<dbReference type="GO" id="GO:0016567">
    <property type="term" value="P:protein ubiquitination"/>
    <property type="evidence" value="ECO:0007669"/>
    <property type="project" value="InterPro"/>
</dbReference>
<comment type="subcellular location">
    <subcellularLocation>
        <location evidence="1">Nucleus</location>
    </subcellularLocation>
</comment>
<feature type="compositionally biased region" description="Low complexity" evidence="7">
    <location>
        <begin position="584"/>
        <end position="595"/>
    </location>
</feature>
<dbReference type="GO" id="GO:0006511">
    <property type="term" value="P:ubiquitin-dependent protein catabolic process"/>
    <property type="evidence" value="ECO:0007669"/>
    <property type="project" value="TreeGrafter"/>
</dbReference>
<keyword evidence="4" id="KW-0862">Zinc</keyword>
<evidence type="ECO:0000256" key="6">
    <source>
        <dbReference type="PROSITE-ProRule" id="PRU00047"/>
    </source>
</evidence>
<dbReference type="OrthoDB" id="106784at2759"/>
<dbReference type="Gene3D" id="4.10.60.10">
    <property type="entry name" value="Zinc finger, CCHC-type"/>
    <property type="match status" value="1"/>
</dbReference>
<protein>
    <recommendedName>
        <fullName evidence="12">E3 ubiquitin-protein ligase RBBP6</fullName>
    </recommendedName>
</protein>
<evidence type="ECO:0000256" key="7">
    <source>
        <dbReference type="SAM" id="MobiDB-lite"/>
    </source>
</evidence>
<keyword evidence="11" id="KW-1185">Reference proteome</keyword>
<dbReference type="InterPro" id="IPR014891">
    <property type="entry name" value="DWNN_domain"/>
</dbReference>
<reference evidence="10 11" key="1">
    <citation type="submission" date="2016-04" db="EMBL/GenBank/DDBJ databases">
        <title>The genome of Intoshia linei affirms orthonectids as highly simplified spiralians.</title>
        <authorList>
            <person name="Mikhailov K.V."/>
            <person name="Slusarev G.S."/>
            <person name="Nikitin M.A."/>
            <person name="Logacheva M.D."/>
            <person name="Penin A."/>
            <person name="Aleoshin V."/>
            <person name="Panchin Y.V."/>
        </authorList>
    </citation>
    <scope>NUCLEOTIDE SEQUENCE [LARGE SCALE GENOMIC DNA]</scope>
    <source>
        <strain evidence="10">Intl2013</strain>
        <tissue evidence="10">Whole animal</tissue>
    </source>
</reference>
<feature type="compositionally biased region" description="Basic residues" evidence="7">
    <location>
        <begin position="565"/>
        <end position="574"/>
    </location>
</feature>
<dbReference type="PROSITE" id="PS51282">
    <property type="entry name" value="DWNN"/>
    <property type="match status" value="1"/>
</dbReference>
<evidence type="ECO:0008006" key="12">
    <source>
        <dbReference type="Google" id="ProtNLM"/>
    </source>
</evidence>
<feature type="region of interest" description="Disordered" evidence="7">
    <location>
        <begin position="493"/>
        <end position="629"/>
    </location>
</feature>
<keyword evidence="3 6" id="KW-0863">Zinc-finger</keyword>
<feature type="region of interest" description="Disordered" evidence="7">
    <location>
        <begin position="961"/>
        <end position="1102"/>
    </location>
</feature>
<feature type="compositionally biased region" description="Basic and acidic residues" evidence="7">
    <location>
        <begin position="502"/>
        <end position="523"/>
    </location>
</feature>
<dbReference type="GO" id="GO:0006397">
    <property type="term" value="P:mRNA processing"/>
    <property type="evidence" value="ECO:0007669"/>
    <property type="project" value="InterPro"/>
</dbReference>
<dbReference type="Proteomes" id="UP000078046">
    <property type="component" value="Unassembled WGS sequence"/>
</dbReference>
<evidence type="ECO:0000256" key="2">
    <source>
        <dbReference type="ARBA" id="ARBA00022723"/>
    </source>
</evidence>
<dbReference type="Gene3D" id="3.30.40.10">
    <property type="entry name" value="Zinc/RING finger domain, C3HC4 (zinc finger)"/>
    <property type="match status" value="1"/>
</dbReference>
<dbReference type="Pfam" id="PF08783">
    <property type="entry name" value="DWNN"/>
    <property type="match status" value="1"/>
</dbReference>
<dbReference type="GO" id="GO:0008270">
    <property type="term" value="F:zinc ion binding"/>
    <property type="evidence" value="ECO:0007669"/>
    <property type="project" value="UniProtKB-KW"/>
</dbReference>
<dbReference type="PANTHER" id="PTHR15439">
    <property type="entry name" value="RETINOBLASTOMA-BINDING PROTEIN 6"/>
    <property type="match status" value="1"/>
</dbReference>
<feature type="compositionally biased region" description="Polar residues" evidence="7">
    <location>
        <begin position="733"/>
        <end position="744"/>
    </location>
</feature>
<name>A0A177B1Y5_9BILA</name>
<dbReference type="AlphaFoldDB" id="A0A177B1Y5"/>
<feature type="compositionally biased region" description="Basic and acidic residues" evidence="7">
    <location>
        <begin position="1009"/>
        <end position="1084"/>
    </location>
</feature>
<comment type="caution">
    <text evidence="10">The sequence shown here is derived from an EMBL/GenBank/DDBJ whole genome shotgun (WGS) entry which is preliminary data.</text>
</comment>
<dbReference type="GO" id="GO:0061630">
    <property type="term" value="F:ubiquitin protein ligase activity"/>
    <property type="evidence" value="ECO:0007669"/>
    <property type="project" value="InterPro"/>
</dbReference>
<feature type="compositionally biased region" description="Basic and acidic residues" evidence="7">
    <location>
        <begin position="961"/>
        <end position="971"/>
    </location>
</feature>
<keyword evidence="2" id="KW-0479">Metal-binding</keyword>
<dbReference type="InterPro" id="IPR013083">
    <property type="entry name" value="Znf_RING/FYVE/PHD"/>
</dbReference>
<feature type="compositionally biased region" description="Basic and acidic residues" evidence="7">
    <location>
        <begin position="1092"/>
        <end position="1102"/>
    </location>
</feature>
<evidence type="ECO:0000259" key="9">
    <source>
        <dbReference type="PROSITE" id="PS51282"/>
    </source>
</evidence>
<feature type="domain" description="DWNN" evidence="9">
    <location>
        <begin position="4"/>
        <end position="76"/>
    </location>
</feature>
<proteinExistence type="predicted"/>